<dbReference type="Gene3D" id="2.130.10.130">
    <property type="entry name" value="Integrin alpha, N-terminal"/>
    <property type="match status" value="1"/>
</dbReference>
<dbReference type="PRINTS" id="PR01185">
    <property type="entry name" value="INTEGRINA"/>
</dbReference>
<dbReference type="SUPFAM" id="SSF69318">
    <property type="entry name" value="Integrin alpha N-terminal domain"/>
    <property type="match status" value="1"/>
</dbReference>
<dbReference type="InterPro" id="IPR028994">
    <property type="entry name" value="Integrin_alpha_N"/>
</dbReference>
<evidence type="ECO:0000256" key="3">
    <source>
        <dbReference type="ARBA" id="ARBA00022692"/>
    </source>
</evidence>
<keyword evidence="17" id="KW-1185">Reference proteome</keyword>
<dbReference type="Pfam" id="PF20806">
    <property type="entry name" value="Integrin_A_Ig_3"/>
    <property type="match status" value="1"/>
</dbReference>
<keyword evidence="10 13" id="KW-0675">Receptor</keyword>
<keyword evidence="5" id="KW-0677">Repeat</keyword>
<evidence type="ECO:0000256" key="13">
    <source>
        <dbReference type="RuleBase" id="RU003762"/>
    </source>
</evidence>
<evidence type="ECO:0000256" key="4">
    <source>
        <dbReference type="ARBA" id="ARBA00022729"/>
    </source>
</evidence>
<dbReference type="GO" id="GO:0008305">
    <property type="term" value="C:integrin complex"/>
    <property type="evidence" value="ECO:0007669"/>
    <property type="project" value="InterPro"/>
</dbReference>
<evidence type="ECO:0000256" key="9">
    <source>
        <dbReference type="ARBA" id="ARBA00023136"/>
    </source>
</evidence>
<dbReference type="PANTHER" id="PTHR23220:SF122">
    <property type="entry name" value="INTEGRIN ALPHA-PS1"/>
    <property type="match status" value="1"/>
</dbReference>
<feature type="chain" id="PRO_5024500481" evidence="13">
    <location>
        <begin position="19"/>
        <end position="1155"/>
    </location>
</feature>
<keyword evidence="11" id="KW-0325">Glycoprotein</keyword>
<evidence type="ECO:0000259" key="15">
    <source>
        <dbReference type="Pfam" id="PF20805"/>
    </source>
</evidence>
<dbReference type="Proteomes" id="UP000046395">
    <property type="component" value="Unassembled WGS sequence"/>
</dbReference>
<protein>
    <submittedName>
        <fullName evidence="18">Integrin_alpha2 domain-containing protein</fullName>
    </submittedName>
</protein>
<comment type="subcellular location">
    <subcellularLocation>
        <location evidence="1 13">Membrane</location>
        <topology evidence="1 13">Single-pass type I membrane protein</topology>
    </subcellularLocation>
</comment>
<dbReference type="InterPro" id="IPR018184">
    <property type="entry name" value="Integrin_alpha_C_CS"/>
</dbReference>
<dbReference type="SMART" id="SM00191">
    <property type="entry name" value="Int_alpha"/>
    <property type="match status" value="5"/>
</dbReference>
<feature type="repeat" description="FG-GAP" evidence="12">
    <location>
        <begin position="321"/>
        <end position="383"/>
    </location>
</feature>
<evidence type="ECO:0000256" key="11">
    <source>
        <dbReference type="ARBA" id="ARBA00023180"/>
    </source>
</evidence>
<evidence type="ECO:0000256" key="2">
    <source>
        <dbReference type="ARBA" id="ARBA00008054"/>
    </source>
</evidence>
<keyword evidence="8 13" id="KW-0401">Integrin</keyword>
<evidence type="ECO:0000259" key="14">
    <source>
        <dbReference type="Pfam" id="PF08441"/>
    </source>
</evidence>
<dbReference type="Gene3D" id="2.60.40.1510">
    <property type="entry name" value="ntegrin, alpha v. Chain A, domain 3"/>
    <property type="match status" value="1"/>
</dbReference>
<dbReference type="GO" id="GO:0007160">
    <property type="term" value="P:cell-matrix adhesion"/>
    <property type="evidence" value="ECO:0007669"/>
    <property type="project" value="TreeGrafter"/>
</dbReference>
<keyword evidence="6 13" id="KW-0130">Cell adhesion</keyword>
<keyword evidence="9 13" id="KW-0472">Membrane</keyword>
<evidence type="ECO:0000256" key="10">
    <source>
        <dbReference type="ARBA" id="ARBA00023170"/>
    </source>
</evidence>
<dbReference type="GO" id="GO:0048513">
    <property type="term" value="P:animal organ development"/>
    <property type="evidence" value="ECO:0007669"/>
    <property type="project" value="UniProtKB-ARBA"/>
</dbReference>
<reference evidence="18" key="1">
    <citation type="submission" date="2019-12" db="UniProtKB">
        <authorList>
            <consortium name="WormBaseParasite"/>
        </authorList>
    </citation>
    <scope>IDENTIFICATION</scope>
</reference>
<evidence type="ECO:0000259" key="16">
    <source>
        <dbReference type="Pfam" id="PF20806"/>
    </source>
</evidence>
<dbReference type="SUPFAM" id="SSF69179">
    <property type="entry name" value="Integrin domains"/>
    <property type="match status" value="3"/>
</dbReference>
<evidence type="ECO:0000313" key="18">
    <source>
        <dbReference type="WBParaSite" id="TMUE_2000006992.1"/>
    </source>
</evidence>
<dbReference type="InterPro" id="IPR048286">
    <property type="entry name" value="Integrin_alpha_Ig-like_3"/>
</dbReference>
<dbReference type="WBParaSite" id="TMUE_2000006992.1">
    <property type="protein sequence ID" value="TMUE_2000006992.1"/>
    <property type="gene ID" value="WBGene00286122"/>
</dbReference>
<dbReference type="InterPro" id="IPR013519">
    <property type="entry name" value="Int_alpha_beta-p"/>
</dbReference>
<dbReference type="InterPro" id="IPR000413">
    <property type="entry name" value="Integrin_alpha"/>
</dbReference>
<dbReference type="Pfam" id="PF20805">
    <property type="entry name" value="Integrin_A_Ig_2"/>
    <property type="match status" value="1"/>
</dbReference>
<feature type="transmembrane region" description="Helical" evidence="13">
    <location>
        <begin position="1106"/>
        <end position="1128"/>
    </location>
</feature>
<keyword evidence="4 13" id="KW-0732">Signal</keyword>
<feature type="domain" description="Integrin alpha second immunoglobulin-like" evidence="15">
    <location>
        <begin position="668"/>
        <end position="816"/>
    </location>
</feature>
<dbReference type="PANTHER" id="PTHR23220">
    <property type="entry name" value="INTEGRIN ALPHA"/>
    <property type="match status" value="1"/>
</dbReference>
<dbReference type="GO" id="GO:0005178">
    <property type="term" value="F:integrin binding"/>
    <property type="evidence" value="ECO:0007669"/>
    <property type="project" value="TreeGrafter"/>
</dbReference>
<dbReference type="Gene3D" id="2.60.40.1460">
    <property type="entry name" value="Integrin domains. Chain A, domain 2"/>
    <property type="match status" value="1"/>
</dbReference>
<feature type="repeat" description="FG-GAP" evidence="12">
    <location>
        <begin position="391"/>
        <end position="447"/>
    </location>
</feature>
<feature type="repeat" description="FG-GAP" evidence="12">
    <location>
        <begin position="23"/>
        <end position="84"/>
    </location>
</feature>
<dbReference type="Pfam" id="PF08441">
    <property type="entry name" value="Integrin_A_Ig_1"/>
    <property type="match status" value="1"/>
</dbReference>
<dbReference type="PROSITE" id="PS51470">
    <property type="entry name" value="FG_GAP"/>
    <property type="match status" value="4"/>
</dbReference>
<dbReference type="STRING" id="70415.A0A5S6QJD1"/>
<feature type="repeat" description="FG-GAP" evidence="12">
    <location>
        <begin position="457"/>
        <end position="519"/>
    </location>
</feature>
<evidence type="ECO:0000256" key="5">
    <source>
        <dbReference type="ARBA" id="ARBA00022737"/>
    </source>
</evidence>
<comment type="similarity">
    <text evidence="2 13">Belongs to the integrin alpha chain family.</text>
</comment>
<dbReference type="GO" id="GO:0007229">
    <property type="term" value="P:integrin-mediated signaling pathway"/>
    <property type="evidence" value="ECO:0007669"/>
    <property type="project" value="UniProtKB-KW"/>
</dbReference>
<dbReference type="Pfam" id="PF01839">
    <property type="entry name" value="FG-GAP"/>
    <property type="match status" value="3"/>
</dbReference>
<dbReference type="GO" id="GO:0009897">
    <property type="term" value="C:external side of plasma membrane"/>
    <property type="evidence" value="ECO:0007669"/>
    <property type="project" value="TreeGrafter"/>
</dbReference>
<dbReference type="GO" id="GO:0098609">
    <property type="term" value="P:cell-cell adhesion"/>
    <property type="evidence" value="ECO:0007669"/>
    <property type="project" value="TreeGrafter"/>
</dbReference>
<dbReference type="AlphaFoldDB" id="A0A5S6QJD1"/>
<accession>A0A5S6QJD1</accession>
<feature type="signal peptide" evidence="13">
    <location>
        <begin position="1"/>
        <end position="18"/>
    </location>
</feature>
<evidence type="ECO:0000256" key="1">
    <source>
        <dbReference type="ARBA" id="ARBA00004479"/>
    </source>
</evidence>
<keyword evidence="7 13" id="KW-1133">Transmembrane helix</keyword>
<dbReference type="Gene3D" id="2.60.40.1530">
    <property type="entry name" value="ntegrin, alpha v. Chain A, domain 4"/>
    <property type="match status" value="1"/>
</dbReference>
<dbReference type="InterPro" id="IPR013649">
    <property type="entry name" value="Integrin_alpha_Ig-like_1"/>
</dbReference>
<dbReference type="InterPro" id="IPR032695">
    <property type="entry name" value="Integrin_dom_sf"/>
</dbReference>
<dbReference type="InterPro" id="IPR013517">
    <property type="entry name" value="FG-GAP"/>
</dbReference>
<keyword evidence="3 13" id="KW-0812">Transmembrane</keyword>
<dbReference type="PROSITE" id="PS00242">
    <property type="entry name" value="INTEGRIN_ALPHA"/>
    <property type="match status" value="1"/>
</dbReference>
<evidence type="ECO:0000256" key="8">
    <source>
        <dbReference type="ARBA" id="ARBA00023037"/>
    </source>
</evidence>
<name>A0A5S6QJD1_TRIMR</name>
<dbReference type="GO" id="GO:0033627">
    <property type="term" value="P:cell adhesion mediated by integrin"/>
    <property type="evidence" value="ECO:0007669"/>
    <property type="project" value="TreeGrafter"/>
</dbReference>
<evidence type="ECO:0000256" key="6">
    <source>
        <dbReference type="ARBA" id="ARBA00022889"/>
    </source>
</evidence>
<evidence type="ECO:0000256" key="12">
    <source>
        <dbReference type="PROSITE-ProRule" id="PRU00803"/>
    </source>
</evidence>
<dbReference type="Gene3D" id="1.20.5.930">
    <property type="entry name" value="Bicelle-embedded integrin alpha(iib) transmembrane segment"/>
    <property type="match status" value="1"/>
</dbReference>
<dbReference type="InterPro" id="IPR048285">
    <property type="entry name" value="Integrin_alpha_Ig-like_2"/>
</dbReference>
<sequence>MAMAAVLLLYYLTTPCGGFNLDVDFPVYKVGPPDTFFGFAVAQHFRNDEPLLLIGAPKAESGQVGTEKAGALFSCPINTISREQNDSAHGARWCERSRIEYPTVDRSAGVDYYSKPPNAIRPEDIYTKNHQWLGSTVCSSGRGSRVLVCAPNLIYETAAYIEGACFLLRNDLSHVKRIRTCQAFTKKNRHNDYGACQEGFSAALSEKHEVVATGLPGANRWTGGAFAQDIDEALSTLHSRWTAMVRGDHAVESVVKAHSYFGYSISVGIFGFWFERAGPNGNLTLVAGCPRCNETGAVYFMPFRKEVTVNDYSALRLLSDNFNLTGDQSLASGFGYSVCVVDINNDGFDDLVVGAPYFYGITSTEVYGGRAYVYFSAGFKQPKDLDTNVFQEAIRLSGPKDSMFGASIANLGDINNDQFNDVAIGAPYHEAGGAVYIYLGADRSDFEQKPIQVILGNKLHMWPLSKPLETFGWSLSGGTDLDSNGYPDLLVGAFKSDVAILLRARPIIHVVASVEESDLTPIDVDSQQCSEPWAKACVRFRTSLRVKRQVVGPQLDFSENILMCRLKVLSHGTSALRAEFSQSAKYEKEWPCGAGAVERRQEKEHELFIRDSNRDWLNPLKFELSVSLSTSEPEFSTSPFEPVDINDHPVLDKKGSKKEFTIEFNKKCGPDNKCISDLSLQCFFVDLAREPSSDVYVKQVGKDDELDLQYRLVNKGERAYESSLFVLYNEDELERPMLLQKAHHRLNFGKFENGLIEVLLGNPLEADAEIVFSLKFKLTRGRSEGLGDALIFDSYVNSTSIEKYEDDNRCTASVKVIKKAELEIVGTSEPQLVYFGGKSFGQSAVDYEEDIGPQVVHTYLVRNGGPWGVNDVTVIIDHPHQIGSTYGRGKWALYLMYLPIIELPVPGSTVTETRNCYVDSMADYVNPLEIKGTYWDNEVADVSKSKRQIGSAEDESEETIRNLNGKRRQHFTTPEKSSFLSSISAPQFRAPTEVVEEGGETYTRAVISCHRQGQKRTASCFKIRCFLDYLEPNITATIRVRSRLWNSTFVEDYRHVDHVLIESHATVDMNRLQGIEETNYLDNEATAVTRVQPDMPKIAEKKKVPLWIIILAVLGGIFLLLLVIIVLWKCGFFKRRNYYDKPLYTAEYKRSDDYD</sequence>
<feature type="domain" description="Integrin alpha third immunoglobulin-like" evidence="16">
    <location>
        <begin position="822"/>
        <end position="1093"/>
    </location>
</feature>
<organism evidence="17 18">
    <name type="scientific">Trichuris muris</name>
    <name type="common">Mouse whipworm</name>
    <dbReference type="NCBI Taxonomy" id="70415"/>
    <lineage>
        <taxon>Eukaryota</taxon>
        <taxon>Metazoa</taxon>
        <taxon>Ecdysozoa</taxon>
        <taxon>Nematoda</taxon>
        <taxon>Enoplea</taxon>
        <taxon>Dorylaimia</taxon>
        <taxon>Trichinellida</taxon>
        <taxon>Trichuridae</taxon>
        <taxon>Trichuris</taxon>
    </lineage>
</organism>
<proteinExistence type="inferred from homology"/>
<evidence type="ECO:0000256" key="7">
    <source>
        <dbReference type="ARBA" id="ARBA00022989"/>
    </source>
</evidence>
<evidence type="ECO:0000313" key="17">
    <source>
        <dbReference type="Proteomes" id="UP000046395"/>
    </source>
</evidence>
<feature type="domain" description="Integrin alpha first immunoglubulin-like" evidence="14">
    <location>
        <begin position="504"/>
        <end position="666"/>
    </location>
</feature>